<keyword evidence="5 11" id="KW-0812">Transmembrane</keyword>
<dbReference type="NCBIfam" id="TIGR01131">
    <property type="entry name" value="ATP_synt_6_or_A"/>
    <property type="match status" value="1"/>
</dbReference>
<dbReference type="HAMAP" id="MF_01393">
    <property type="entry name" value="ATP_synth_a_bact"/>
    <property type="match status" value="1"/>
</dbReference>
<feature type="transmembrane region" description="Helical" evidence="11">
    <location>
        <begin position="128"/>
        <end position="149"/>
    </location>
</feature>
<evidence type="ECO:0000256" key="4">
    <source>
        <dbReference type="ARBA" id="ARBA00022547"/>
    </source>
</evidence>
<feature type="transmembrane region" description="Helical" evidence="11">
    <location>
        <begin position="161"/>
        <end position="184"/>
    </location>
</feature>
<reference evidence="14" key="1">
    <citation type="journal article" date="2019" name="Int. J. Syst. Evol. Microbiol.">
        <title>The Global Catalogue of Microorganisms (GCM) 10K type strain sequencing project: providing services to taxonomists for standard genome sequencing and annotation.</title>
        <authorList>
            <consortium name="The Broad Institute Genomics Platform"/>
            <consortium name="The Broad Institute Genome Sequencing Center for Infectious Disease"/>
            <person name="Wu L."/>
            <person name="Ma J."/>
        </authorList>
    </citation>
    <scope>NUCLEOTIDE SEQUENCE [LARGE SCALE GENOMIC DNA]</scope>
    <source>
        <strain evidence="14">JCM 17024</strain>
    </source>
</reference>
<evidence type="ECO:0000313" key="14">
    <source>
        <dbReference type="Proteomes" id="UP001501591"/>
    </source>
</evidence>
<dbReference type="EMBL" id="BAABCP010000001">
    <property type="protein sequence ID" value="GAA3926270.1"/>
    <property type="molecule type" value="Genomic_DNA"/>
</dbReference>
<sequence>MTQAVSLLAAASEGPTFHPPTIWDFFPPVIAFENTPFAFSRITLAQILATVILVLVFWLGTRRLRLVPGRFQSIVEMGFDFVRGGIAHDLLGRKDGDRYLPILMTIFFMILFMNLTGIIPGINIAGTSIIAVPLLLAIVSYITFIYAGVRKSPKGFVRNSLFPSGIPVFLQWFVALLEFLSTFIIRPVTLILRLLMNMMVGHLMLVLFFSATQFFVFGLSGWWASLGVFTGAFGLAFTLFEVIVAVLQAYIFAILTAVYIQLAIADEH</sequence>
<dbReference type="InterPro" id="IPR000568">
    <property type="entry name" value="ATP_synth_F0_asu"/>
</dbReference>
<evidence type="ECO:0000313" key="13">
    <source>
        <dbReference type="EMBL" id="GAA3926270.1"/>
    </source>
</evidence>
<feature type="transmembrane region" description="Helical" evidence="11">
    <location>
        <begin position="99"/>
        <end position="122"/>
    </location>
</feature>
<evidence type="ECO:0000256" key="3">
    <source>
        <dbReference type="ARBA" id="ARBA00022448"/>
    </source>
</evidence>
<evidence type="ECO:0000256" key="5">
    <source>
        <dbReference type="ARBA" id="ARBA00022692"/>
    </source>
</evidence>
<gene>
    <name evidence="11 13" type="primary">atpB</name>
    <name evidence="13" type="ORF">GCM10022383_01830</name>
</gene>
<evidence type="ECO:0000256" key="9">
    <source>
        <dbReference type="ARBA" id="ARBA00023136"/>
    </source>
</evidence>
<feature type="transmembrane region" description="Helical" evidence="11">
    <location>
        <begin position="216"/>
        <end position="237"/>
    </location>
</feature>
<protein>
    <recommendedName>
        <fullName evidence="11 12">ATP synthase subunit a</fullName>
    </recommendedName>
    <alternativeName>
        <fullName evidence="11">ATP synthase F0 sector subunit a</fullName>
    </alternativeName>
    <alternativeName>
        <fullName evidence="11">F-ATPase subunit 6</fullName>
    </alternativeName>
</protein>
<evidence type="ECO:0000256" key="6">
    <source>
        <dbReference type="ARBA" id="ARBA00022781"/>
    </source>
</evidence>
<keyword evidence="8 11" id="KW-0406">Ion transport</keyword>
<keyword evidence="10 11" id="KW-0066">ATP synthesis</keyword>
<keyword evidence="9 11" id="KW-0472">Membrane</keyword>
<dbReference type="InterPro" id="IPR045083">
    <property type="entry name" value="ATP_synth_F0_asu_bact/mt"/>
</dbReference>
<comment type="function">
    <text evidence="11 12">Key component of the proton channel; it plays a direct role in the translocation of protons across the membrane.</text>
</comment>
<comment type="subcellular location">
    <subcellularLocation>
        <location evidence="11 12">Cell membrane</location>
        <topology evidence="11 12">Multi-pass membrane protein</topology>
    </subcellularLocation>
    <subcellularLocation>
        <location evidence="1">Membrane</location>
        <topology evidence="1">Multi-pass membrane protein</topology>
    </subcellularLocation>
</comment>
<keyword evidence="4 11" id="KW-0138">CF(0)</keyword>
<dbReference type="Gene3D" id="1.20.120.220">
    <property type="entry name" value="ATP synthase, F0 complex, subunit A"/>
    <property type="match status" value="1"/>
</dbReference>
<keyword evidence="11" id="KW-1003">Cell membrane</keyword>
<evidence type="ECO:0000256" key="10">
    <source>
        <dbReference type="ARBA" id="ARBA00023310"/>
    </source>
</evidence>
<evidence type="ECO:0000256" key="12">
    <source>
        <dbReference type="RuleBase" id="RU000483"/>
    </source>
</evidence>
<evidence type="ECO:0000256" key="8">
    <source>
        <dbReference type="ARBA" id="ARBA00023065"/>
    </source>
</evidence>
<comment type="similarity">
    <text evidence="2 11 12">Belongs to the ATPase A chain family.</text>
</comment>
<organism evidence="13 14">
    <name type="scientific">Microbacterium soli</name>
    <dbReference type="NCBI Taxonomy" id="446075"/>
    <lineage>
        <taxon>Bacteria</taxon>
        <taxon>Bacillati</taxon>
        <taxon>Actinomycetota</taxon>
        <taxon>Actinomycetes</taxon>
        <taxon>Micrococcales</taxon>
        <taxon>Microbacteriaceae</taxon>
        <taxon>Microbacterium</taxon>
    </lineage>
</organism>
<keyword evidence="6 11" id="KW-0375">Hydrogen ion transport</keyword>
<evidence type="ECO:0000256" key="2">
    <source>
        <dbReference type="ARBA" id="ARBA00006810"/>
    </source>
</evidence>
<dbReference type="PANTHER" id="PTHR11410:SF0">
    <property type="entry name" value="ATP SYNTHASE SUBUNIT A"/>
    <property type="match status" value="1"/>
</dbReference>
<keyword evidence="3 11" id="KW-0813">Transport</keyword>
<dbReference type="PANTHER" id="PTHR11410">
    <property type="entry name" value="ATP SYNTHASE SUBUNIT A"/>
    <property type="match status" value="1"/>
</dbReference>
<dbReference type="PRINTS" id="PR00123">
    <property type="entry name" value="ATPASEA"/>
</dbReference>
<feature type="transmembrane region" description="Helical" evidence="11">
    <location>
        <begin position="243"/>
        <end position="265"/>
    </location>
</feature>
<dbReference type="CDD" id="cd00310">
    <property type="entry name" value="ATP-synt_Fo_a_6"/>
    <property type="match status" value="1"/>
</dbReference>
<evidence type="ECO:0000256" key="11">
    <source>
        <dbReference type="HAMAP-Rule" id="MF_01393"/>
    </source>
</evidence>
<dbReference type="Pfam" id="PF00119">
    <property type="entry name" value="ATP-synt_A"/>
    <property type="match status" value="1"/>
</dbReference>
<proteinExistence type="inferred from homology"/>
<dbReference type="SUPFAM" id="SSF81336">
    <property type="entry name" value="F1F0 ATP synthase subunit A"/>
    <property type="match status" value="1"/>
</dbReference>
<evidence type="ECO:0000256" key="7">
    <source>
        <dbReference type="ARBA" id="ARBA00022989"/>
    </source>
</evidence>
<accession>A0ABP7MNG4</accession>
<keyword evidence="7 11" id="KW-1133">Transmembrane helix</keyword>
<dbReference type="InterPro" id="IPR035908">
    <property type="entry name" value="F0_ATP_A_sf"/>
</dbReference>
<evidence type="ECO:0000256" key="1">
    <source>
        <dbReference type="ARBA" id="ARBA00004141"/>
    </source>
</evidence>
<feature type="transmembrane region" description="Helical" evidence="11">
    <location>
        <begin position="38"/>
        <end position="60"/>
    </location>
</feature>
<feature type="transmembrane region" description="Helical" evidence="11">
    <location>
        <begin position="190"/>
        <end position="209"/>
    </location>
</feature>
<comment type="caution">
    <text evidence="13">The sequence shown here is derived from an EMBL/GenBank/DDBJ whole genome shotgun (WGS) entry which is preliminary data.</text>
</comment>
<name>A0ABP7MNG4_9MICO</name>
<dbReference type="Proteomes" id="UP001501591">
    <property type="component" value="Unassembled WGS sequence"/>
</dbReference>
<keyword evidence="14" id="KW-1185">Reference proteome</keyword>